<proteinExistence type="predicted"/>
<comment type="subcellular location">
    <subcellularLocation>
        <location evidence="1">Endomembrane system</location>
        <topology evidence="1">Multi-pass membrane protein</topology>
    </subcellularLocation>
</comment>
<evidence type="ECO:0000256" key="3">
    <source>
        <dbReference type="ARBA" id="ARBA00022989"/>
    </source>
</evidence>
<name>A0ABN6ZTZ2_9CREN</name>
<organism evidence="7 8">
    <name type="scientific">Pyrodictium abyssi</name>
    <dbReference type="NCBI Taxonomy" id="54256"/>
    <lineage>
        <taxon>Archaea</taxon>
        <taxon>Thermoproteota</taxon>
        <taxon>Thermoprotei</taxon>
        <taxon>Desulfurococcales</taxon>
        <taxon>Pyrodictiaceae</taxon>
        <taxon>Pyrodictium</taxon>
    </lineage>
</organism>
<dbReference type="Gene3D" id="1.20.120.1630">
    <property type="match status" value="1"/>
</dbReference>
<evidence type="ECO:0000256" key="6">
    <source>
        <dbReference type="SAM" id="Phobius"/>
    </source>
</evidence>
<feature type="compositionally biased region" description="Basic residues" evidence="5">
    <location>
        <begin position="113"/>
        <end position="122"/>
    </location>
</feature>
<dbReference type="Pfam" id="PF04191">
    <property type="entry name" value="PEMT"/>
    <property type="match status" value="1"/>
</dbReference>
<dbReference type="Proteomes" id="UP001341135">
    <property type="component" value="Chromosome"/>
</dbReference>
<evidence type="ECO:0000256" key="1">
    <source>
        <dbReference type="ARBA" id="ARBA00004127"/>
    </source>
</evidence>
<gene>
    <name evidence="7" type="ORF">PABY_12790</name>
</gene>
<dbReference type="EMBL" id="AP028907">
    <property type="protein sequence ID" value="BES81712.1"/>
    <property type="molecule type" value="Genomic_DNA"/>
</dbReference>
<evidence type="ECO:0000313" key="7">
    <source>
        <dbReference type="EMBL" id="BES81712.1"/>
    </source>
</evidence>
<evidence type="ECO:0000256" key="2">
    <source>
        <dbReference type="ARBA" id="ARBA00022692"/>
    </source>
</evidence>
<sequence length="122" mass="13452">MTGRYLAVYGKTGPGRGFGELDRLVTEGPYSCMRHPMHFFLAWLPLAVALLLASPGAVLVALLEAALVLALAVTLDERESIARFGDEYLAYRRRVPAFNPSPHCLAKALGPRPPKHSREPRR</sequence>
<evidence type="ECO:0000256" key="4">
    <source>
        <dbReference type="ARBA" id="ARBA00023136"/>
    </source>
</evidence>
<feature type="transmembrane region" description="Helical" evidence="6">
    <location>
        <begin position="40"/>
        <end position="73"/>
    </location>
</feature>
<evidence type="ECO:0000256" key="5">
    <source>
        <dbReference type="SAM" id="MobiDB-lite"/>
    </source>
</evidence>
<dbReference type="InterPro" id="IPR007318">
    <property type="entry name" value="Phopholipid_MeTrfase"/>
</dbReference>
<protein>
    <recommendedName>
        <fullName evidence="9">Isoprenylcysteine carboxylmethyltransferase family protein</fullName>
    </recommendedName>
</protein>
<accession>A0ABN6ZTZ2</accession>
<keyword evidence="3 6" id="KW-1133">Transmembrane helix</keyword>
<keyword evidence="2 6" id="KW-0812">Transmembrane</keyword>
<evidence type="ECO:0000313" key="8">
    <source>
        <dbReference type="Proteomes" id="UP001341135"/>
    </source>
</evidence>
<feature type="region of interest" description="Disordered" evidence="5">
    <location>
        <begin position="103"/>
        <end position="122"/>
    </location>
</feature>
<keyword evidence="4 6" id="KW-0472">Membrane</keyword>
<keyword evidence="8" id="KW-1185">Reference proteome</keyword>
<evidence type="ECO:0008006" key="9">
    <source>
        <dbReference type="Google" id="ProtNLM"/>
    </source>
</evidence>
<reference evidence="7 8" key="1">
    <citation type="submission" date="2023-09" db="EMBL/GenBank/DDBJ databases">
        <title>Pyrofollis japonicus gen. nov. sp. nov., a novel member of the family Pyrodictiaceae isolated from the Iheya North hydrothermal field.</title>
        <authorList>
            <person name="Miyazaki U."/>
            <person name="Sanari M."/>
            <person name="Tame A."/>
            <person name="Kitajima M."/>
            <person name="Okamoto A."/>
            <person name="Sawayama S."/>
            <person name="Miyazaki J."/>
            <person name="Takai K."/>
            <person name="Nakagawa S."/>
        </authorList>
    </citation>
    <scope>NUCLEOTIDE SEQUENCE [LARGE SCALE GENOMIC DNA]</scope>
    <source>
        <strain evidence="7 8">AV2</strain>
    </source>
</reference>